<evidence type="ECO:0000313" key="3">
    <source>
        <dbReference type="EMBL" id="MCU4744186.1"/>
    </source>
</evidence>
<feature type="compositionally biased region" description="Acidic residues" evidence="1">
    <location>
        <begin position="243"/>
        <end position="253"/>
    </location>
</feature>
<sequence>MNLRLLLLLAAVIGLVVMGASAPVASGSQSPVEDAVSMSTSYDGTTPSQEIEVVLTIEPTDSKLTDVVVQFQPGPMTLIETTSYASTVRPSNHDVSVTSNGQNRFVIQELEPGETVEIAFTVVPTTLGEQQLTPASADVELTRNGQRLDAEISEEVTLTQNPWTRETSSRGTDWGVLAGIGIAVGLVTTGVSTAMFRRKRRTRRKQVLRAVEDQANSVKRAGNQTVERQTERLVEEVRSVLDSPDDTDGEDSDDGSRFSSPGPSSDSDADGEGGSGSSLFSSDSSDEDSSGPNL</sequence>
<proteinExistence type="predicted"/>
<comment type="caution">
    <text evidence="3">The sequence shown here is derived from an EMBL/GenBank/DDBJ whole genome shotgun (WGS) entry which is preliminary data.</text>
</comment>
<evidence type="ECO:0000256" key="2">
    <source>
        <dbReference type="SAM" id="Phobius"/>
    </source>
</evidence>
<feature type="compositionally biased region" description="Polar residues" evidence="1">
    <location>
        <begin position="26"/>
        <end position="44"/>
    </location>
</feature>
<protein>
    <submittedName>
        <fullName evidence="3">Uncharacterized protein</fullName>
    </submittedName>
</protein>
<dbReference type="EMBL" id="JAOPKA010000023">
    <property type="protein sequence ID" value="MCU4744186.1"/>
    <property type="molecule type" value="Genomic_DNA"/>
</dbReference>
<keyword evidence="2" id="KW-0472">Membrane</keyword>
<organism evidence="3 4">
    <name type="scientific">Natronoglomus mannanivorans</name>
    <dbReference type="NCBI Taxonomy" id="2979990"/>
    <lineage>
        <taxon>Archaea</taxon>
        <taxon>Methanobacteriati</taxon>
        <taxon>Methanobacteriota</taxon>
        <taxon>Stenosarchaea group</taxon>
        <taxon>Halobacteria</taxon>
        <taxon>Halobacteriales</taxon>
        <taxon>Natrialbaceae</taxon>
        <taxon>Natronoglomus</taxon>
    </lineage>
</organism>
<feature type="region of interest" description="Disordered" evidence="1">
    <location>
        <begin position="24"/>
        <end position="44"/>
    </location>
</feature>
<reference evidence="3" key="1">
    <citation type="submission" date="2022-09" db="EMBL/GenBank/DDBJ databases">
        <title>Enrichment on poylsaccharides allowed isolation of novel metabolic and taxonomic groups of Haloarchaea.</title>
        <authorList>
            <person name="Sorokin D.Y."/>
            <person name="Elcheninov A.G."/>
            <person name="Khizhniak T.V."/>
            <person name="Kolganova T.V."/>
            <person name="Kublanov I.V."/>
        </authorList>
    </citation>
    <scope>NUCLEOTIDE SEQUENCE</scope>
    <source>
        <strain evidence="3">AArc-xg1-1</strain>
    </source>
</reference>
<gene>
    <name evidence="3" type="ORF">OB960_22675</name>
</gene>
<accession>A0AAP3E3Z8</accession>
<keyword evidence="2" id="KW-1133">Transmembrane helix</keyword>
<dbReference type="RefSeq" id="WP_338005991.1">
    <property type="nucleotide sequence ID" value="NZ_JAOPKA010000023.1"/>
</dbReference>
<feature type="compositionally biased region" description="Low complexity" evidence="1">
    <location>
        <begin position="257"/>
        <end position="266"/>
    </location>
</feature>
<dbReference type="Proteomes" id="UP001321018">
    <property type="component" value="Unassembled WGS sequence"/>
</dbReference>
<evidence type="ECO:0000313" key="4">
    <source>
        <dbReference type="Proteomes" id="UP001321018"/>
    </source>
</evidence>
<keyword evidence="2" id="KW-0812">Transmembrane</keyword>
<feature type="transmembrane region" description="Helical" evidence="2">
    <location>
        <begin position="174"/>
        <end position="196"/>
    </location>
</feature>
<evidence type="ECO:0000256" key="1">
    <source>
        <dbReference type="SAM" id="MobiDB-lite"/>
    </source>
</evidence>
<name>A0AAP3E3Z8_9EURY</name>
<feature type="region of interest" description="Disordered" evidence="1">
    <location>
        <begin position="235"/>
        <end position="294"/>
    </location>
</feature>
<feature type="compositionally biased region" description="Acidic residues" evidence="1">
    <location>
        <begin position="284"/>
        <end position="294"/>
    </location>
</feature>
<dbReference type="AlphaFoldDB" id="A0AAP3E3Z8"/>